<dbReference type="EMBL" id="JBFXLQ010000011">
    <property type="protein sequence ID" value="KAL2869160.1"/>
    <property type="molecule type" value="Genomic_DNA"/>
</dbReference>
<dbReference type="RefSeq" id="XP_070888139.1">
    <property type="nucleotide sequence ID" value="XM_071031028.1"/>
</dbReference>
<feature type="transmembrane region" description="Helical" evidence="1">
    <location>
        <begin position="52"/>
        <end position="74"/>
    </location>
</feature>
<comment type="caution">
    <text evidence="2">The sequence shown here is derived from an EMBL/GenBank/DDBJ whole genome shotgun (WGS) entry which is preliminary data.</text>
</comment>
<feature type="transmembrane region" description="Helical" evidence="1">
    <location>
        <begin position="215"/>
        <end position="235"/>
    </location>
</feature>
<accession>A0ABR4LXC2</accession>
<evidence type="ECO:0000313" key="3">
    <source>
        <dbReference type="Proteomes" id="UP001610432"/>
    </source>
</evidence>
<keyword evidence="3" id="KW-1185">Reference proteome</keyword>
<evidence type="ECO:0000256" key="1">
    <source>
        <dbReference type="SAM" id="Phobius"/>
    </source>
</evidence>
<reference evidence="2 3" key="1">
    <citation type="submission" date="2024-07" db="EMBL/GenBank/DDBJ databases">
        <title>Section-level genome sequencing and comparative genomics of Aspergillus sections Usti and Cavernicolus.</title>
        <authorList>
            <consortium name="Lawrence Berkeley National Laboratory"/>
            <person name="Nybo J.L."/>
            <person name="Vesth T.C."/>
            <person name="Theobald S."/>
            <person name="Frisvad J.C."/>
            <person name="Larsen T.O."/>
            <person name="Kjaerboelling I."/>
            <person name="Rothschild-Mancinelli K."/>
            <person name="Lyhne E.K."/>
            <person name="Kogle M.E."/>
            <person name="Barry K."/>
            <person name="Clum A."/>
            <person name="Na H."/>
            <person name="Ledsgaard L."/>
            <person name="Lin J."/>
            <person name="Lipzen A."/>
            <person name="Kuo A."/>
            <person name="Riley R."/>
            <person name="Mondo S."/>
            <person name="Labutti K."/>
            <person name="Haridas S."/>
            <person name="Pangalinan J."/>
            <person name="Salamov A.A."/>
            <person name="Simmons B.A."/>
            <person name="Magnuson J.K."/>
            <person name="Chen J."/>
            <person name="Drula E."/>
            <person name="Henrissat B."/>
            <person name="Wiebenga A."/>
            <person name="Lubbers R.J."/>
            <person name="Gomes A.C."/>
            <person name="Macurrencykelacurrency M.R."/>
            <person name="Stajich J."/>
            <person name="Grigoriev I.V."/>
            <person name="Mortensen U.H."/>
            <person name="De Vries R.P."/>
            <person name="Baker S.E."/>
            <person name="Andersen M.R."/>
        </authorList>
    </citation>
    <scope>NUCLEOTIDE SEQUENCE [LARGE SCALE GENOMIC DNA]</scope>
    <source>
        <strain evidence="2 3">CBS 449.75</strain>
    </source>
</reference>
<gene>
    <name evidence="2" type="ORF">BJX67DRAFT_371096</name>
</gene>
<dbReference type="Proteomes" id="UP001610432">
    <property type="component" value="Unassembled WGS sequence"/>
</dbReference>
<evidence type="ECO:0000313" key="2">
    <source>
        <dbReference type="EMBL" id="KAL2869160.1"/>
    </source>
</evidence>
<keyword evidence="1" id="KW-1133">Transmembrane helix</keyword>
<feature type="transmembrane region" description="Helical" evidence="1">
    <location>
        <begin position="241"/>
        <end position="263"/>
    </location>
</feature>
<dbReference type="PANTHER" id="PTHR42024:SF1">
    <property type="entry name" value="AMINO ACID PERMEASE_ SLC12A DOMAIN-CONTAINING PROTEIN"/>
    <property type="match status" value="1"/>
</dbReference>
<dbReference type="PANTHER" id="PTHR42024">
    <property type="entry name" value="AMINO ACID PERMEASE_ SLC12A DOMAIN-CONTAINING PROTEIN"/>
    <property type="match status" value="1"/>
</dbReference>
<feature type="transmembrane region" description="Helical" evidence="1">
    <location>
        <begin position="95"/>
        <end position="117"/>
    </location>
</feature>
<organism evidence="2 3">
    <name type="scientific">Aspergillus lucknowensis</name>
    <dbReference type="NCBI Taxonomy" id="176173"/>
    <lineage>
        <taxon>Eukaryota</taxon>
        <taxon>Fungi</taxon>
        <taxon>Dikarya</taxon>
        <taxon>Ascomycota</taxon>
        <taxon>Pezizomycotina</taxon>
        <taxon>Eurotiomycetes</taxon>
        <taxon>Eurotiomycetidae</taxon>
        <taxon>Eurotiales</taxon>
        <taxon>Aspergillaceae</taxon>
        <taxon>Aspergillus</taxon>
        <taxon>Aspergillus subgen. Nidulantes</taxon>
    </lineage>
</organism>
<keyword evidence="1" id="KW-0812">Transmembrane</keyword>
<name>A0ABR4LXC2_9EURO</name>
<feature type="transmembrane region" description="Helical" evidence="1">
    <location>
        <begin position="24"/>
        <end position="46"/>
    </location>
</feature>
<feature type="transmembrane region" description="Helical" evidence="1">
    <location>
        <begin position="137"/>
        <end position="161"/>
    </location>
</feature>
<sequence length="297" mass="33858">MADSQLPLTPPSLHYSLAKRKFRILIFWLLVFLDSVVFPIGLYYLLTRTTTLSLTNIFTILTMTLFGTFATESLQRTWLLWKKNSTCRIPNTGRYYFDFTHWNLLGAWTIIIAELVIGTIPDPPWLRILAMPVSSVLFAAAVEMLVLEIMYVLAVPVWFRVSSIPKGDPMRPAIYPFLEDIIAVDGKGGQRYRQSLDRRYNASPPFRGMLHRLTLLWAIPQTLVTGGTMAVIFIADDSELAYTLGWSVPAIWAGIWSVVMVLWTRVELRREMLYWRGKVVKDLDTGIISGGSLAVRH</sequence>
<dbReference type="GeneID" id="98146100"/>
<proteinExistence type="predicted"/>
<protein>
    <submittedName>
        <fullName evidence="2">Uncharacterized protein</fullName>
    </submittedName>
</protein>
<keyword evidence="1" id="KW-0472">Membrane</keyword>